<reference evidence="1" key="1">
    <citation type="submission" date="2021-06" db="EMBL/GenBank/DDBJ databases">
        <authorList>
            <person name="Kallberg Y."/>
            <person name="Tangrot J."/>
            <person name="Rosling A."/>
        </authorList>
    </citation>
    <scope>NUCLEOTIDE SEQUENCE</scope>
    <source>
        <strain evidence="1">MA461A</strain>
    </source>
</reference>
<feature type="non-terminal residue" evidence="1">
    <location>
        <position position="50"/>
    </location>
</feature>
<name>A0ACA9RZS5_9GLOM</name>
<keyword evidence="2" id="KW-1185">Reference proteome</keyword>
<proteinExistence type="predicted"/>
<evidence type="ECO:0000313" key="2">
    <source>
        <dbReference type="Proteomes" id="UP000789920"/>
    </source>
</evidence>
<dbReference type="Proteomes" id="UP000789920">
    <property type="component" value="Unassembled WGS sequence"/>
</dbReference>
<sequence length="50" mass="5963">MTYPDLNFQQSRNTSTNMTYPDLNFQRSRNTSTTTHPDLTYQQPPTLEYF</sequence>
<evidence type="ECO:0000313" key="1">
    <source>
        <dbReference type="EMBL" id="CAG8816807.1"/>
    </source>
</evidence>
<gene>
    <name evidence="1" type="ORF">RPERSI_LOCUS24539</name>
</gene>
<organism evidence="1 2">
    <name type="scientific">Racocetra persica</name>
    <dbReference type="NCBI Taxonomy" id="160502"/>
    <lineage>
        <taxon>Eukaryota</taxon>
        <taxon>Fungi</taxon>
        <taxon>Fungi incertae sedis</taxon>
        <taxon>Mucoromycota</taxon>
        <taxon>Glomeromycotina</taxon>
        <taxon>Glomeromycetes</taxon>
        <taxon>Diversisporales</taxon>
        <taxon>Gigasporaceae</taxon>
        <taxon>Racocetra</taxon>
    </lineage>
</organism>
<comment type="caution">
    <text evidence="1">The sequence shown here is derived from an EMBL/GenBank/DDBJ whole genome shotgun (WGS) entry which is preliminary data.</text>
</comment>
<dbReference type="EMBL" id="CAJVQC010079034">
    <property type="protein sequence ID" value="CAG8816807.1"/>
    <property type="molecule type" value="Genomic_DNA"/>
</dbReference>
<accession>A0ACA9RZS5</accession>
<protein>
    <submittedName>
        <fullName evidence="1">5043_t:CDS:1</fullName>
    </submittedName>
</protein>